<keyword evidence="1" id="KW-0812">Transmembrane</keyword>
<evidence type="ECO:0000313" key="2">
    <source>
        <dbReference type="EMBL" id="MBH8572070.1"/>
    </source>
</evidence>
<comment type="caution">
    <text evidence="2">The sequence shown here is derived from an EMBL/GenBank/DDBJ whole genome shotgun (WGS) entry which is preliminary data.</text>
</comment>
<proteinExistence type="predicted"/>
<dbReference type="RefSeq" id="WP_214430902.1">
    <property type="nucleotide sequence ID" value="NZ_CAWPUQ010000306.1"/>
</dbReference>
<evidence type="ECO:0000256" key="1">
    <source>
        <dbReference type="SAM" id="Phobius"/>
    </source>
</evidence>
<name>A0A8J7HXN1_9NOST</name>
<feature type="transmembrane region" description="Helical" evidence="1">
    <location>
        <begin position="16"/>
        <end position="36"/>
    </location>
</feature>
<dbReference type="EMBL" id="JAECZA010000007">
    <property type="protein sequence ID" value="MBH8572070.1"/>
    <property type="molecule type" value="Genomic_DNA"/>
</dbReference>
<keyword evidence="1" id="KW-1133">Transmembrane helix</keyword>
<keyword evidence="3" id="KW-1185">Reference proteome</keyword>
<feature type="transmembrane region" description="Helical" evidence="1">
    <location>
        <begin position="48"/>
        <end position="66"/>
    </location>
</feature>
<dbReference type="Proteomes" id="UP000662314">
    <property type="component" value="Unassembled WGS sequence"/>
</dbReference>
<evidence type="ECO:0000313" key="3">
    <source>
        <dbReference type="Proteomes" id="UP000662314"/>
    </source>
</evidence>
<sequence length="71" mass="8405">MNINPRSLIQYFPKQFLLLLLSLLDDVLLLGFSHLGLHLQWLKWLSPVILYGTILYFFVQIIRYLSKSQVL</sequence>
<protein>
    <submittedName>
        <fullName evidence="2">Uncharacterized protein</fullName>
    </submittedName>
</protein>
<accession>A0A8J7HXN1</accession>
<organism evidence="2 3">
    <name type="scientific">Dendronalium phyllosphericum CENA369</name>
    <dbReference type="NCBI Taxonomy" id="1725256"/>
    <lineage>
        <taxon>Bacteria</taxon>
        <taxon>Bacillati</taxon>
        <taxon>Cyanobacteriota</taxon>
        <taxon>Cyanophyceae</taxon>
        <taxon>Nostocales</taxon>
        <taxon>Nostocaceae</taxon>
        <taxon>Dendronalium</taxon>
        <taxon>Dendronalium phyllosphericum</taxon>
    </lineage>
</organism>
<dbReference type="AlphaFoldDB" id="A0A8J7HXN1"/>
<reference evidence="2 3" key="1">
    <citation type="journal article" date="2021" name="Int. J. Syst. Evol. Microbiol.">
        <title>Amazonocrinis nigriterrae gen. nov., sp. nov., Atlanticothrix silvestris gen. nov., sp. nov. and Dendronalium phyllosphericum gen. nov., sp. nov., nostocacean cyanobacteria from Brazilian environments.</title>
        <authorList>
            <person name="Alvarenga D.O."/>
            <person name="Andreote A.P.D."/>
            <person name="Branco L.H.Z."/>
            <person name="Delbaje E."/>
            <person name="Cruz R.B."/>
            <person name="Varani A.M."/>
            <person name="Fiore M.F."/>
        </authorList>
    </citation>
    <scope>NUCLEOTIDE SEQUENCE [LARGE SCALE GENOMIC DNA]</scope>
    <source>
        <strain evidence="2 3">CENA369</strain>
    </source>
</reference>
<gene>
    <name evidence="2" type="ORF">I8752_03285</name>
</gene>
<keyword evidence="1" id="KW-0472">Membrane</keyword>